<protein>
    <submittedName>
        <fullName evidence="2">Uncharacterized protein</fullName>
    </submittedName>
</protein>
<dbReference type="Proteomes" id="UP001194468">
    <property type="component" value="Unassembled WGS sequence"/>
</dbReference>
<organism evidence="2 3">
    <name type="scientific">Boletus edulis BED1</name>
    <dbReference type="NCBI Taxonomy" id="1328754"/>
    <lineage>
        <taxon>Eukaryota</taxon>
        <taxon>Fungi</taxon>
        <taxon>Dikarya</taxon>
        <taxon>Basidiomycota</taxon>
        <taxon>Agaricomycotina</taxon>
        <taxon>Agaricomycetes</taxon>
        <taxon>Agaricomycetidae</taxon>
        <taxon>Boletales</taxon>
        <taxon>Boletineae</taxon>
        <taxon>Boletaceae</taxon>
        <taxon>Boletoideae</taxon>
        <taxon>Boletus</taxon>
    </lineage>
</organism>
<feature type="region of interest" description="Disordered" evidence="1">
    <location>
        <begin position="14"/>
        <end position="132"/>
    </location>
</feature>
<reference evidence="2" key="1">
    <citation type="submission" date="2019-10" db="EMBL/GenBank/DDBJ databases">
        <authorList>
            <consortium name="DOE Joint Genome Institute"/>
            <person name="Kuo A."/>
            <person name="Miyauchi S."/>
            <person name="Kiss E."/>
            <person name="Drula E."/>
            <person name="Kohler A."/>
            <person name="Sanchez-Garcia M."/>
            <person name="Andreopoulos B."/>
            <person name="Barry K.W."/>
            <person name="Bonito G."/>
            <person name="Buee M."/>
            <person name="Carver A."/>
            <person name="Chen C."/>
            <person name="Cichocki N."/>
            <person name="Clum A."/>
            <person name="Culley D."/>
            <person name="Crous P.W."/>
            <person name="Fauchery L."/>
            <person name="Girlanda M."/>
            <person name="Hayes R."/>
            <person name="Keri Z."/>
            <person name="LaButti K."/>
            <person name="Lipzen A."/>
            <person name="Lombard V."/>
            <person name="Magnuson J."/>
            <person name="Maillard F."/>
            <person name="Morin E."/>
            <person name="Murat C."/>
            <person name="Nolan M."/>
            <person name="Ohm R."/>
            <person name="Pangilinan J."/>
            <person name="Pereira M."/>
            <person name="Perotto S."/>
            <person name="Peter M."/>
            <person name="Riley R."/>
            <person name="Sitrit Y."/>
            <person name="Stielow B."/>
            <person name="Szollosi G."/>
            <person name="Zifcakova L."/>
            <person name="Stursova M."/>
            <person name="Spatafora J.W."/>
            <person name="Tedersoo L."/>
            <person name="Vaario L.-M."/>
            <person name="Yamada A."/>
            <person name="Yan M."/>
            <person name="Wang P."/>
            <person name="Xu J."/>
            <person name="Bruns T."/>
            <person name="Baldrian P."/>
            <person name="Vilgalys R."/>
            <person name="Henrissat B."/>
            <person name="Grigoriev I.V."/>
            <person name="Hibbett D."/>
            <person name="Nagy L.G."/>
            <person name="Martin F.M."/>
        </authorList>
    </citation>
    <scope>NUCLEOTIDE SEQUENCE</scope>
    <source>
        <strain evidence="2">BED1</strain>
    </source>
</reference>
<feature type="compositionally biased region" description="Basic and acidic residues" evidence="1">
    <location>
        <begin position="97"/>
        <end position="110"/>
    </location>
</feature>
<proteinExistence type="predicted"/>
<gene>
    <name evidence="2" type="ORF">L210DRAFT_3614220</name>
</gene>
<accession>A0AAD4BKB5</accession>
<sequence>MTMLPTTVLLRRLSATHPTRQSSRVENYFVDGDDTPPPNASIYKVDASSDAAESAYEPPSGPWSRAGAETEEYRTVSKDEPYDVPGGRDVNTKYGGTKRDTEDEGPETRTNRASGGGPEGTERWGRKPEGRA</sequence>
<dbReference type="EMBL" id="WHUW01000037">
    <property type="protein sequence ID" value="KAF8432963.1"/>
    <property type="molecule type" value="Genomic_DNA"/>
</dbReference>
<feature type="compositionally biased region" description="Basic and acidic residues" evidence="1">
    <location>
        <begin position="120"/>
        <end position="132"/>
    </location>
</feature>
<reference evidence="2" key="2">
    <citation type="journal article" date="2020" name="Nat. Commun.">
        <title>Large-scale genome sequencing of mycorrhizal fungi provides insights into the early evolution of symbiotic traits.</title>
        <authorList>
            <person name="Miyauchi S."/>
            <person name="Kiss E."/>
            <person name="Kuo A."/>
            <person name="Drula E."/>
            <person name="Kohler A."/>
            <person name="Sanchez-Garcia M."/>
            <person name="Morin E."/>
            <person name="Andreopoulos B."/>
            <person name="Barry K.W."/>
            <person name="Bonito G."/>
            <person name="Buee M."/>
            <person name="Carver A."/>
            <person name="Chen C."/>
            <person name="Cichocki N."/>
            <person name="Clum A."/>
            <person name="Culley D."/>
            <person name="Crous P.W."/>
            <person name="Fauchery L."/>
            <person name="Girlanda M."/>
            <person name="Hayes R.D."/>
            <person name="Keri Z."/>
            <person name="LaButti K."/>
            <person name="Lipzen A."/>
            <person name="Lombard V."/>
            <person name="Magnuson J."/>
            <person name="Maillard F."/>
            <person name="Murat C."/>
            <person name="Nolan M."/>
            <person name="Ohm R.A."/>
            <person name="Pangilinan J."/>
            <person name="Pereira M.F."/>
            <person name="Perotto S."/>
            <person name="Peter M."/>
            <person name="Pfister S."/>
            <person name="Riley R."/>
            <person name="Sitrit Y."/>
            <person name="Stielow J.B."/>
            <person name="Szollosi G."/>
            <person name="Zifcakova L."/>
            <person name="Stursova M."/>
            <person name="Spatafora J.W."/>
            <person name="Tedersoo L."/>
            <person name="Vaario L.M."/>
            <person name="Yamada A."/>
            <person name="Yan M."/>
            <person name="Wang P."/>
            <person name="Xu J."/>
            <person name="Bruns T."/>
            <person name="Baldrian P."/>
            <person name="Vilgalys R."/>
            <person name="Dunand C."/>
            <person name="Henrissat B."/>
            <person name="Grigoriev I.V."/>
            <person name="Hibbett D."/>
            <person name="Nagy L.G."/>
            <person name="Martin F.M."/>
        </authorList>
    </citation>
    <scope>NUCLEOTIDE SEQUENCE</scope>
    <source>
        <strain evidence="2">BED1</strain>
    </source>
</reference>
<keyword evidence="3" id="KW-1185">Reference proteome</keyword>
<comment type="caution">
    <text evidence="2">The sequence shown here is derived from an EMBL/GenBank/DDBJ whole genome shotgun (WGS) entry which is preliminary data.</text>
</comment>
<feature type="compositionally biased region" description="Basic and acidic residues" evidence="1">
    <location>
        <begin position="71"/>
        <end position="81"/>
    </location>
</feature>
<feature type="compositionally biased region" description="Low complexity" evidence="1">
    <location>
        <begin position="46"/>
        <end position="58"/>
    </location>
</feature>
<evidence type="ECO:0000313" key="3">
    <source>
        <dbReference type="Proteomes" id="UP001194468"/>
    </source>
</evidence>
<dbReference type="AlphaFoldDB" id="A0AAD4BKB5"/>
<feature type="compositionally biased region" description="Polar residues" evidence="1">
    <location>
        <begin position="16"/>
        <end position="25"/>
    </location>
</feature>
<evidence type="ECO:0000313" key="2">
    <source>
        <dbReference type="EMBL" id="KAF8432963.1"/>
    </source>
</evidence>
<name>A0AAD4BKB5_BOLED</name>
<evidence type="ECO:0000256" key="1">
    <source>
        <dbReference type="SAM" id="MobiDB-lite"/>
    </source>
</evidence>